<keyword evidence="1 4" id="KW-0812">Transmembrane</keyword>
<evidence type="ECO:0000256" key="4">
    <source>
        <dbReference type="SAM" id="Phobius"/>
    </source>
</evidence>
<dbReference type="Gene3D" id="1.20.1250.20">
    <property type="entry name" value="MFS general substrate transporter like domains"/>
    <property type="match status" value="1"/>
</dbReference>
<feature type="transmembrane region" description="Helical" evidence="4">
    <location>
        <begin position="355"/>
        <end position="377"/>
    </location>
</feature>
<dbReference type="InterPro" id="IPR011701">
    <property type="entry name" value="MFS"/>
</dbReference>
<feature type="transmembrane region" description="Helical" evidence="4">
    <location>
        <begin position="160"/>
        <end position="178"/>
    </location>
</feature>
<accession>A0ABY3XKA5</accession>
<evidence type="ECO:0000256" key="1">
    <source>
        <dbReference type="ARBA" id="ARBA00022692"/>
    </source>
</evidence>
<sequence>MMRILGPVLTAHYLAAFTALGLPIFMPRVLAELAPGAPDWLVGVLYVLPTICTALTASAWGRFSDAYGRKLSLMRAQAGLVIGFVLAGTAPNLAVFVLGLIVQGACGGSMAAANAYLSTQSQGAALSRSLDWTQFSARLAMVSAPPLLGLVTGVGQTLQLYLYLAALPALALAITWWLPTDTIAAKPKASTGQGPVAFADDRRELFGLYGVQFLFCFAMVVTFPYFIPYSERLGVGNDSMAGLLYSLPHLVYLLAMPWLRSRQTPSQRRLFGGLFLLALACAAHGALHSAAWLAPVRLLYGAGMLLAFSGINRALSECASGRPAGRLFGTFDACGKWAGALAGVCAGALVHRYGLSMPFFVAAAVSALALSLAVYTFRFQTQRQRHVATNDA</sequence>
<feature type="transmembrane region" description="Helical" evidence="4">
    <location>
        <begin position="206"/>
        <end position="227"/>
    </location>
</feature>
<evidence type="ECO:0000256" key="2">
    <source>
        <dbReference type="ARBA" id="ARBA00022989"/>
    </source>
</evidence>
<feature type="transmembrane region" description="Helical" evidence="4">
    <location>
        <begin position="271"/>
        <end position="292"/>
    </location>
</feature>
<keyword evidence="2 4" id="KW-1133">Transmembrane helix</keyword>
<proteinExistence type="predicted"/>
<keyword evidence="3 4" id="KW-0472">Membrane</keyword>
<dbReference type="Proteomes" id="UP000829194">
    <property type="component" value="Chromosome"/>
</dbReference>
<dbReference type="PANTHER" id="PTHR23546:SF1">
    <property type="entry name" value="MEMBRANE PROTEIN"/>
    <property type="match status" value="1"/>
</dbReference>
<evidence type="ECO:0000313" key="5">
    <source>
        <dbReference type="EMBL" id="UNP32062.1"/>
    </source>
</evidence>
<dbReference type="InterPro" id="IPR036259">
    <property type="entry name" value="MFS_trans_sf"/>
</dbReference>
<dbReference type="RefSeq" id="WP_057942021.1">
    <property type="nucleotide sequence ID" value="NZ_CP011131.1"/>
</dbReference>
<evidence type="ECO:0000313" key="6">
    <source>
        <dbReference type="Proteomes" id="UP000829194"/>
    </source>
</evidence>
<protein>
    <submittedName>
        <fullName evidence="5">MFS transporter</fullName>
    </submittedName>
</protein>
<dbReference type="Pfam" id="PF07690">
    <property type="entry name" value="MFS_1"/>
    <property type="match status" value="1"/>
</dbReference>
<keyword evidence="6" id="KW-1185">Reference proteome</keyword>
<feature type="transmembrane region" description="Helical" evidence="4">
    <location>
        <begin position="239"/>
        <end position="259"/>
    </location>
</feature>
<feature type="transmembrane region" description="Helical" evidence="4">
    <location>
        <begin position="41"/>
        <end position="61"/>
    </location>
</feature>
<name>A0ABY3XKA5_9GAMM</name>
<dbReference type="EMBL" id="CP093547">
    <property type="protein sequence ID" value="UNP32062.1"/>
    <property type="molecule type" value="Genomic_DNA"/>
</dbReference>
<dbReference type="PANTHER" id="PTHR23546">
    <property type="entry name" value="TRANSPORT PROTEIN"/>
    <property type="match status" value="1"/>
</dbReference>
<reference evidence="5 6" key="1">
    <citation type="submission" date="2022-03" db="EMBL/GenBank/DDBJ databases">
        <title>Complete genome sequence of Lysobacter capsici VKM B-2533 and Lysobacter gummosus 10.1.1, promising sources of lytic agents.</title>
        <authorList>
            <person name="Tarlachkov S.V."/>
            <person name="Kudryakova I.V."/>
            <person name="Afoshin A.S."/>
            <person name="Leontyevskaya E.A."/>
            <person name="Leontyevskaya N.V."/>
        </authorList>
    </citation>
    <scope>NUCLEOTIDE SEQUENCE [LARGE SCALE GENOMIC DNA]</scope>
    <source>
        <strain evidence="5 6">10.1.1</strain>
    </source>
</reference>
<organism evidence="5 6">
    <name type="scientific">Lysobacter gummosus</name>
    <dbReference type="NCBI Taxonomy" id="262324"/>
    <lineage>
        <taxon>Bacteria</taxon>
        <taxon>Pseudomonadati</taxon>
        <taxon>Pseudomonadota</taxon>
        <taxon>Gammaproteobacteria</taxon>
        <taxon>Lysobacterales</taxon>
        <taxon>Lysobacteraceae</taxon>
        <taxon>Lysobacter</taxon>
    </lineage>
</organism>
<evidence type="ECO:0000256" key="3">
    <source>
        <dbReference type="ARBA" id="ARBA00023136"/>
    </source>
</evidence>
<gene>
    <name evidence="5" type="ORF">MOV92_06165</name>
</gene>
<dbReference type="SUPFAM" id="SSF103473">
    <property type="entry name" value="MFS general substrate transporter"/>
    <property type="match status" value="1"/>
</dbReference>